<gene>
    <name evidence="2" type="ORF">FB45DRAFT_1051066</name>
</gene>
<keyword evidence="1" id="KW-0812">Transmembrane</keyword>
<reference evidence="2" key="1">
    <citation type="submission" date="2023-03" db="EMBL/GenBank/DDBJ databases">
        <title>Massive genome expansion in bonnet fungi (Mycena s.s.) driven by repeated elements and novel gene families across ecological guilds.</title>
        <authorList>
            <consortium name="Lawrence Berkeley National Laboratory"/>
            <person name="Harder C.B."/>
            <person name="Miyauchi S."/>
            <person name="Viragh M."/>
            <person name="Kuo A."/>
            <person name="Thoen E."/>
            <person name="Andreopoulos B."/>
            <person name="Lu D."/>
            <person name="Skrede I."/>
            <person name="Drula E."/>
            <person name="Henrissat B."/>
            <person name="Morin E."/>
            <person name="Kohler A."/>
            <person name="Barry K."/>
            <person name="LaButti K."/>
            <person name="Morin E."/>
            <person name="Salamov A."/>
            <person name="Lipzen A."/>
            <person name="Mereny Z."/>
            <person name="Hegedus B."/>
            <person name="Baldrian P."/>
            <person name="Stursova M."/>
            <person name="Weitz H."/>
            <person name="Taylor A."/>
            <person name="Grigoriev I.V."/>
            <person name="Nagy L.G."/>
            <person name="Martin F."/>
            <person name="Kauserud H."/>
        </authorList>
    </citation>
    <scope>NUCLEOTIDE SEQUENCE</scope>
    <source>
        <strain evidence="2">9284</strain>
    </source>
</reference>
<evidence type="ECO:0000256" key="1">
    <source>
        <dbReference type="SAM" id="Phobius"/>
    </source>
</evidence>
<dbReference type="Proteomes" id="UP001221142">
    <property type="component" value="Unassembled WGS sequence"/>
</dbReference>
<comment type="caution">
    <text evidence="2">The sequence shown here is derived from an EMBL/GenBank/DDBJ whole genome shotgun (WGS) entry which is preliminary data.</text>
</comment>
<evidence type="ECO:0000313" key="2">
    <source>
        <dbReference type="EMBL" id="KAJ7651311.1"/>
    </source>
</evidence>
<keyword evidence="1" id="KW-0472">Membrane</keyword>
<keyword evidence="1" id="KW-1133">Transmembrane helix</keyword>
<dbReference type="AlphaFoldDB" id="A0AAD7FZG2"/>
<dbReference type="EMBL" id="JARKIF010000001">
    <property type="protein sequence ID" value="KAJ7651311.1"/>
    <property type="molecule type" value="Genomic_DNA"/>
</dbReference>
<organism evidence="2 3">
    <name type="scientific">Roridomyces roridus</name>
    <dbReference type="NCBI Taxonomy" id="1738132"/>
    <lineage>
        <taxon>Eukaryota</taxon>
        <taxon>Fungi</taxon>
        <taxon>Dikarya</taxon>
        <taxon>Basidiomycota</taxon>
        <taxon>Agaricomycotina</taxon>
        <taxon>Agaricomycetes</taxon>
        <taxon>Agaricomycetidae</taxon>
        <taxon>Agaricales</taxon>
        <taxon>Marasmiineae</taxon>
        <taxon>Mycenaceae</taxon>
        <taxon>Roridomyces</taxon>
    </lineage>
</organism>
<name>A0AAD7FZG2_9AGAR</name>
<sequence>MQASDFRRLAHILGATAPIPDLVIHDKLKEGQRKTLDPILFYLLTHLPQTTTDTLLIVVPRPSLPPEWIIPDVEPGRILWLIFVGINLLCMLIDFIVSLGPVFHRLFGHGWSMERISKSMFSDPRAPWSGGEIHVQSLSMKHTLHPRLGSRKFPSIHRRPIHRCIMISGSNVTLAALSTFVARQENLRTLTFEPYFIRRAPLVSASPIQPIPSKIVHLEAPASYIPHFLPLAPRVERVYLHCSSLPIWLPVLSRGSRVFDYTTYCTALDAIARLPGLHALALSLTFNPLAKSLPWQIKVSSNVPQPETQLHRVEHLMLCTMLPYFRVYSTSTLRALIPWLARFPSLRRVSFDGGAVNMWHDKLSGNEMAFTERCEMSEAIAAACPGISRPSDVVFQIAVQDRMGSGLG</sequence>
<evidence type="ECO:0000313" key="3">
    <source>
        <dbReference type="Proteomes" id="UP001221142"/>
    </source>
</evidence>
<feature type="transmembrane region" description="Helical" evidence="1">
    <location>
        <begin position="78"/>
        <end position="103"/>
    </location>
</feature>
<keyword evidence="3" id="KW-1185">Reference proteome</keyword>
<accession>A0AAD7FZG2</accession>
<proteinExistence type="predicted"/>
<protein>
    <submittedName>
        <fullName evidence="2">Uncharacterized protein</fullName>
    </submittedName>
</protein>